<keyword evidence="2" id="KW-1185">Reference proteome</keyword>
<evidence type="ECO:0000313" key="1">
    <source>
        <dbReference type="EMBL" id="PRY88052.1"/>
    </source>
</evidence>
<comment type="caution">
    <text evidence="1">The sequence shown here is derived from an EMBL/GenBank/DDBJ whole genome shotgun (WGS) entry which is preliminary data.</text>
</comment>
<accession>A0A2T0WN02</accession>
<dbReference type="Proteomes" id="UP000238157">
    <property type="component" value="Unassembled WGS sequence"/>
</dbReference>
<protein>
    <submittedName>
        <fullName evidence="1">Uncharacterized protein</fullName>
    </submittedName>
</protein>
<sequence>MVIHQVFHAEFYRDVKTTMPSSDDVLFRDTFDQYIYIWEQLISTIT</sequence>
<gene>
    <name evidence="1" type="ORF">CLW00_105173</name>
</gene>
<proteinExistence type="predicted"/>
<evidence type="ECO:0000313" key="2">
    <source>
        <dbReference type="Proteomes" id="UP000238157"/>
    </source>
</evidence>
<dbReference type="AlphaFoldDB" id="A0A2T0WN02"/>
<organism evidence="1 2">
    <name type="scientific">Mongoliibacter ruber</name>
    <dbReference type="NCBI Taxonomy" id="1750599"/>
    <lineage>
        <taxon>Bacteria</taxon>
        <taxon>Pseudomonadati</taxon>
        <taxon>Bacteroidota</taxon>
        <taxon>Cytophagia</taxon>
        <taxon>Cytophagales</taxon>
        <taxon>Cyclobacteriaceae</taxon>
        <taxon>Mongoliibacter</taxon>
    </lineage>
</organism>
<dbReference type="EMBL" id="PVTR01000005">
    <property type="protein sequence ID" value="PRY88052.1"/>
    <property type="molecule type" value="Genomic_DNA"/>
</dbReference>
<name>A0A2T0WN02_9BACT</name>
<reference evidence="1 2" key="1">
    <citation type="submission" date="2018-03" db="EMBL/GenBank/DDBJ databases">
        <title>Genomic Encyclopedia of Archaeal and Bacterial Type Strains, Phase II (KMG-II): from individual species to whole genera.</title>
        <authorList>
            <person name="Goeker M."/>
        </authorList>
    </citation>
    <scope>NUCLEOTIDE SEQUENCE [LARGE SCALE GENOMIC DNA]</scope>
    <source>
        <strain evidence="1 2">DSM 27929</strain>
    </source>
</reference>